<feature type="region of interest" description="Disordered" evidence="8">
    <location>
        <begin position="598"/>
        <end position="635"/>
    </location>
</feature>
<reference evidence="13" key="1">
    <citation type="submission" date="2025-08" db="UniProtKB">
        <authorList>
            <consortium name="RefSeq"/>
        </authorList>
    </citation>
    <scope>IDENTIFICATION</scope>
    <source>
        <tissue evidence="13">White muscle</tissue>
    </source>
</reference>
<dbReference type="Pfam" id="PF00536">
    <property type="entry name" value="SAM_1"/>
    <property type="match status" value="1"/>
</dbReference>
<keyword evidence="9" id="KW-0472">Membrane</keyword>
<evidence type="ECO:0000256" key="8">
    <source>
        <dbReference type="SAM" id="MobiDB-lite"/>
    </source>
</evidence>
<evidence type="ECO:0000256" key="4">
    <source>
        <dbReference type="ARBA" id="ARBA00022833"/>
    </source>
</evidence>
<dbReference type="GO" id="GO:0003682">
    <property type="term" value="F:chromatin binding"/>
    <property type="evidence" value="ECO:0007669"/>
    <property type="project" value="TreeGrafter"/>
</dbReference>
<feature type="compositionally biased region" description="Low complexity" evidence="8">
    <location>
        <begin position="611"/>
        <end position="620"/>
    </location>
</feature>
<evidence type="ECO:0000256" key="3">
    <source>
        <dbReference type="ARBA" id="ARBA00022771"/>
    </source>
</evidence>
<feature type="compositionally biased region" description="Low complexity" evidence="8">
    <location>
        <begin position="8"/>
        <end position="32"/>
    </location>
</feature>
<dbReference type="GO" id="GO:0035102">
    <property type="term" value="C:PRC1 complex"/>
    <property type="evidence" value="ECO:0007669"/>
    <property type="project" value="TreeGrafter"/>
</dbReference>
<evidence type="ECO:0000259" key="10">
    <source>
        <dbReference type="PROSITE" id="PS50105"/>
    </source>
</evidence>
<accession>A0A8U1EVB8</accession>
<evidence type="ECO:0000313" key="13">
    <source>
        <dbReference type="RefSeq" id="XP_038863386.1"/>
    </source>
</evidence>
<evidence type="ECO:0000256" key="5">
    <source>
        <dbReference type="ARBA" id="ARBA00023125"/>
    </source>
</evidence>
<dbReference type="PANTHER" id="PTHR12247">
    <property type="entry name" value="POLYCOMB GROUP PROTEIN"/>
    <property type="match status" value="1"/>
</dbReference>
<dbReference type="GeneID" id="120058712"/>
<keyword evidence="5" id="KW-0238">DNA-binding</keyword>
<dbReference type="PANTHER" id="PTHR12247:SF86">
    <property type="entry name" value="POLYHOMEOTIC-LIKE PROTEIN 2"/>
    <property type="match status" value="1"/>
</dbReference>
<keyword evidence="9" id="KW-1133">Transmembrane helix</keyword>
<dbReference type="GO" id="GO:0003677">
    <property type="term" value="F:DNA binding"/>
    <property type="evidence" value="ECO:0007669"/>
    <property type="project" value="UniProtKB-KW"/>
</dbReference>
<evidence type="ECO:0000256" key="6">
    <source>
        <dbReference type="ARBA" id="ARBA00023242"/>
    </source>
</evidence>
<dbReference type="RefSeq" id="XP_038863386.1">
    <property type="nucleotide sequence ID" value="XM_039007458.1"/>
</dbReference>
<dbReference type="GO" id="GO:0045892">
    <property type="term" value="P:negative regulation of DNA-templated transcription"/>
    <property type="evidence" value="ECO:0007669"/>
    <property type="project" value="TreeGrafter"/>
</dbReference>
<dbReference type="CDD" id="cd09577">
    <property type="entry name" value="SAM_Ph1_2_3"/>
    <property type="match status" value="1"/>
</dbReference>
<feature type="transmembrane region" description="Helical" evidence="9">
    <location>
        <begin position="192"/>
        <end position="213"/>
    </location>
</feature>
<dbReference type="Gene3D" id="3.30.60.160">
    <property type="match status" value="1"/>
</dbReference>
<evidence type="ECO:0000256" key="7">
    <source>
        <dbReference type="PROSITE-ProRule" id="PRU00367"/>
    </source>
</evidence>
<dbReference type="InterPro" id="IPR038603">
    <property type="entry name" value="Znf_FCS_sf"/>
</dbReference>
<dbReference type="Pfam" id="PF21319">
    <property type="entry name" value="zf-FCS_1"/>
    <property type="match status" value="1"/>
</dbReference>
<proteinExistence type="predicted"/>
<feature type="domain" description="FCS-type" evidence="11">
    <location>
        <begin position="632"/>
        <end position="666"/>
    </location>
</feature>
<keyword evidence="6" id="KW-0539">Nucleus</keyword>
<dbReference type="KEGG" id="snh:120058712"/>
<feature type="domain" description="SAM" evidence="10">
    <location>
        <begin position="792"/>
        <end position="856"/>
    </location>
</feature>
<feature type="compositionally biased region" description="Polar residues" evidence="8">
    <location>
        <begin position="694"/>
        <end position="704"/>
    </location>
</feature>
<dbReference type="InterPro" id="IPR012313">
    <property type="entry name" value="Znf_FCS"/>
</dbReference>
<keyword evidence="4" id="KW-0862">Zinc</keyword>
<feature type="region of interest" description="Disordered" evidence="8">
    <location>
        <begin position="272"/>
        <end position="304"/>
    </location>
</feature>
<comment type="subcellular location">
    <subcellularLocation>
        <location evidence="1">Nucleus</location>
    </subcellularLocation>
</comment>
<dbReference type="InterPro" id="IPR050548">
    <property type="entry name" value="PcG_chromatin_remod_factors"/>
</dbReference>
<organism evidence="12 13">
    <name type="scientific">Salvelinus namaycush</name>
    <name type="common">Lake trout</name>
    <name type="synonym">Salmo namaycush</name>
    <dbReference type="NCBI Taxonomy" id="8040"/>
    <lineage>
        <taxon>Eukaryota</taxon>
        <taxon>Metazoa</taxon>
        <taxon>Chordata</taxon>
        <taxon>Craniata</taxon>
        <taxon>Vertebrata</taxon>
        <taxon>Euteleostomi</taxon>
        <taxon>Actinopterygii</taxon>
        <taxon>Neopterygii</taxon>
        <taxon>Teleostei</taxon>
        <taxon>Protacanthopterygii</taxon>
        <taxon>Salmoniformes</taxon>
        <taxon>Salmonidae</taxon>
        <taxon>Salmoninae</taxon>
        <taxon>Salvelinus</taxon>
    </lineage>
</organism>
<feature type="region of interest" description="Disordered" evidence="8">
    <location>
        <begin position="1"/>
        <end position="40"/>
    </location>
</feature>
<dbReference type="SMART" id="SM00454">
    <property type="entry name" value="SAM"/>
    <property type="match status" value="1"/>
</dbReference>
<dbReference type="PROSITE" id="PS51024">
    <property type="entry name" value="ZF_FCS"/>
    <property type="match status" value="1"/>
</dbReference>
<dbReference type="Gene3D" id="1.10.150.50">
    <property type="entry name" value="Transcription Factor, Ets-1"/>
    <property type="match status" value="1"/>
</dbReference>
<keyword evidence="9" id="KW-0812">Transmembrane</keyword>
<gene>
    <name evidence="13" type="primary">LOC120058712</name>
</gene>
<feature type="region of interest" description="Disordered" evidence="8">
    <location>
        <begin position="687"/>
        <end position="783"/>
    </location>
</feature>
<sequence>MQNEAQGPAAASASSISTTPSVTTSLVTTSSTGRPTLPHISVYAGIPGRQTAQVVQQALHRQPSTAAQYLQQMYAAQQQHLMLQTAALQQQQQQLSNAQLQRLAGVQQATIVAGRQSSNQNWTSSHQTCSTQTTVNPATPPAAAQIISRVQSVSSTPTCIPQQAVLLGNASSLVLTASQAQMYLRAQMVREWHLVLIWSSLSANIFLFFQLIFTPTAAVATVQSAASSQSATNQQSASAQVQNLAICSQQGAPSSSQLQGLHLKQMSGGSQVSLAGHLRGPTQGPQGAQLGSLEAPSEGGQKGEGHLVTVSRSVMAVSSHPLISPAYAQIQTHQFLQQQKQQFVFQQQRHQTQQLSLRGQAPVLHTASIHSHTQAQMLQALAIQPKEGPVPVLPKPFVSANVPSLQATIFHSTVSPQILTHNRPTPVVTQTRAAPLPNTKLVQMAAVDLQIQPTALTPASQLVQDSAGKELPMSEVVTENSSTPLIQQPTAPPILEVITIEQCPLDPSNPTTPTGGKGDAEWLNAQPGAGSLPVMTSGNGNNAPMVTGSTPQNGESKLPQAIVKPQILTHFIEGFVIQEGAEPFPVERPLSLLIENLKKHKQQTHSDSEKTTTSSNSTTDSEMEDLSQQELKQQEEPTLTCELCGRVDFAYNFKRSKRFCSTVCAKRYNVGCTKRMGLFPNRQTTMEKLKKQRTSNGNHQNSSSETKKQTPTTGQQPGGGSVMSSHPSHPGHREFSHCLDMSSYEGPPSPPLSAASSSAPRSQVGRGAEHTEGCGQELPLSQHFQPSDPAKWNVEEVYEFICSLPGCLEIAKEFRSQEIDGQSLLLLKEDHLMGTMNIKLGPALKLFAEISMLRDS</sequence>
<keyword evidence="2" id="KW-0479">Metal-binding</keyword>
<evidence type="ECO:0000259" key="11">
    <source>
        <dbReference type="PROSITE" id="PS51024"/>
    </source>
</evidence>
<evidence type="ECO:0000256" key="1">
    <source>
        <dbReference type="ARBA" id="ARBA00004123"/>
    </source>
</evidence>
<name>A0A8U1EVB8_SALNM</name>
<protein>
    <submittedName>
        <fullName evidence="13">Polyhomeotic-like protein 2</fullName>
    </submittedName>
</protein>
<dbReference type="PROSITE" id="PS50105">
    <property type="entry name" value="SAM_DOMAIN"/>
    <property type="match status" value="1"/>
</dbReference>
<dbReference type="AlphaFoldDB" id="A0A8U1EVB8"/>
<dbReference type="InterPro" id="IPR013761">
    <property type="entry name" value="SAM/pointed_sf"/>
</dbReference>
<dbReference type="Proteomes" id="UP000808372">
    <property type="component" value="Chromosome 14"/>
</dbReference>
<keyword evidence="3 7" id="KW-0863">Zinc-finger</keyword>
<dbReference type="SUPFAM" id="SSF47769">
    <property type="entry name" value="SAM/Pointed domain"/>
    <property type="match status" value="1"/>
</dbReference>
<evidence type="ECO:0000256" key="9">
    <source>
        <dbReference type="SAM" id="Phobius"/>
    </source>
</evidence>
<evidence type="ECO:0000256" key="2">
    <source>
        <dbReference type="ARBA" id="ARBA00022723"/>
    </source>
</evidence>
<dbReference type="InterPro" id="IPR001660">
    <property type="entry name" value="SAM"/>
</dbReference>
<dbReference type="Pfam" id="PF16616">
    <property type="entry name" value="PHC2_SAM_assoc"/>
    <property type="match status" value="1"/>
</dbReference>
<evidence type="ECO:0000313" key="12">
    <source>
        <dbReference type="Proteomes" id="UP000808372"/>
    </source>
</evidence>
<keyword evidence="12" id="KW-1185">Reference proteome</keyword>
<dbReference type="GO" id="GO:0042393">
    <property type="term" value="F:histone binding"/>
    <property type="evidence" value="ECO:0007669"/>
    <property type="project" value="TreeGrafter"/>
</dbReference>
<dbReference type="GO" id="GO:0008270">
    <property type="term" value="F:zinc ion binding"/>
    <property type="evidence" value="ECO:0007669"/>
    <property type="project" value="UniProtKB-KW"/>
</dbReference>